<dbReference type="OrthoDB" id="5177904at2"/>
<evidence type="ECO:0000313" key="6">
    <source>
        <dbReference type="EMBL" id="ODQ87511.1"/>
    </source>
</evidence>
<evidence type="ECO:0000256" key="3">
    <source>
        <dbReference type="ARBA" id="ARBA00022801"/>
    </source>
</evidence>
<organism evidence="6 7">
    <name type="scientific">Mycolicibacterium flavescens</name>
    <name type="common">Mycobacterium flavescens</name>
    <dbReference type="NCBI Taxonomy" id="1776"/>
    <lineage>
        <taxon>Bacteria</taxon>
        <taxon>Bacillati</taxon>
        <taxon>Actinomycetota</taxon>
        <taxon>Actinomycetes</taxon>
        <taxon>Mycobacteriales</taxon>
        <taxon>Mycobacteriaceae</taxon>
        <taxon>Mycolicibacterium</taxon>
    </lineage>
</organism>
<gene>
    <name evidence="6" type="ORF">BHQ18_23155</name>
</gene>
<comment type="caution">
    <text evidence="6">The sequence shown here is derived from an EMBL/GenBank/DDBJ whole genome shotgun (WGS) entry which is preliminary data.</text>
</comment>
<dbReference type="Proteomes" id="UP000094053">
    <property type="component" value="Unassembled WGS sequence"/>
</dbReference>
<feature type="domain" description="Metallo-beta-lactamase" evidence="5">
    <location>
        <begin position="65"/>
        <end position="261"/>
    </location>
</feature>
<name>A0A1E3RCJ7_MYCFV</name>
<keyword evidence="3" id="KW-0378">Hydrolase</keyword>
<dbReference type="SMART" id="SM00849">
    <property type="entry name" value="Lactamase_B"/>
    <property type="match status" value="1"/>
</dbReference>
<accession>A0A1E3RCJ7</accession>
<dbReference type="STRING" id="1776.BHQ18_23155"/>
<dbReference type="AlphaFoldDB" id="A0A1E3RCJ7"/>
<sequence length="300" mass="31229">MSDTPDLSIGRRGGSAVAQSVEFDGIRATFVVDGVLITRPEIFFPTAPAEYFEDSLTATGELAVGVGGLLVQTPDDTILIDAGVGVMRGDFVFGHADCGTLLDVLDALDVGVGDIDVVAFTHLHFDHAGWAYINGLKTFPIARYVLSAQEWAPHSHQESGDDGAVAGQIVEQLAAHGDAEFIADGAAVAYGVRAVVTGGHTPGHTAYVVTSPAGNRLVAFGDAFHNPVQITHPELLSAADSDAAGVFSARQRLLAELSVPHTIGFGIHFGDRSFGRVVTTADGRAEWDPVPTSVPTTSGG</sequence>
<reference evidence="7" key="1">
    <citation type="submission" date="2016-09" db="EMBL/GenBank/DDBJ databases">
        <authorList>
            <person name="Greninger A.L."/>
            <person name="Jerome K.R."/>
            <person name="Mcnair B."/>
            <person name="Wallis C."/>
            <person name="Fang F."/>
        </authorList>
    </citation>
    <scope>NUCLEOTIDE SEQUENCE [LARGE SCALE GENOMIC DNA]</scope>
    <source>
        <strain evidence="7">M6</strain>
    </source>
</reference>
<evidence type="ECO:0000256" key="1">
    <source>
        <dbReference type="ARBA" id="ARBA00007749"/>
    </source>
</evidence>
<keyword evidence="2" id="KW-0479">Metal-binding</keyword>
<dbReference type="PANTHER" id="PTHR42978">
    <property type="entry name" value="QUORUM-QUENCHING LACTONASE YTNP-RELATED-RELATED"/>
    <property type="match status" value="1"/>
</dbReference>
<dbReference type="GO" id="GO:0046872">
    <property type="term" value="F:metal ion binding"/>
    <property type="evidence" value="ECO:0007669"/>
    <property type="project" value="UniProtKB-KW"/>
</dbReference>
<evidence type="ECO:0000313" key="7">
    <source>
        <dbReference type="Proteomes" id="UP000094053"/>
    </source>
</evidence>
<keyword evidence="7" id="KW-1185">Reference proteome</keyword>
<evidence type="ECO:0000256" key="2">
    <source>
        <dbReference type="ARBA" id="ARBA00022723"/>
    </source>
</evidence>
<evidence type="ECO:0000256" key="4">
    <source>
        <dbReference type="ARBA" id="ARBA00022833"/>
    </source>
</evidence>
<dbReference type="EMBL" id="MIHA01000021">
    <property type="protein sequence ID" value="ODQ87511.1"/>
    <property type="molecule type" value="Genomic_DNA"/>
</dbReference>
<dbReference type="SUPFAM" id="SSF56281">
    <property type="entry name" value="Metallo-hydrolase/oxidoreductase"/>
    <property type="match status" value="1"/>
</dbReference>
<dbReference type="InterPro" id="IPR051013">
    <property type="entry name" value="MBL_superfamily_lactonases"/>
</dbReference>
<dbReference type="Gene3D" id="3.60.15.10">
    <property type="entry name" value="Ribonuclease Z/Hydroxyacylglutathione hydrolase-like"/>
    <property type="match status" value="1"/>
</dbReference>
<protein>
    <recommendedName>
        <fullName evidence="5">Metallo-beta-lactamase domain-containing protein</fullName>
    </recommendedName>
</protein>
<proteinExistence type="inferred from homology"/>
<dbReference type="InterPro" id="IPR036866">
    <property type="entry name" value="RibonucZ/Hydroxyglut_hydro"/>
</dbReference>
<evidence type="ECO:0000259" key="5">
    <source>
        <dbReference type="SMART" id="SM00849"/>
    </source>
</evidence>
<comment type="similarity">
    <text evidence="1">Belongs to the metallo-beta-lactamase superfamily.</text>
</comment>
<keyword evidence="4" id="KW-0862">Zinc</keyword>
<dbReference type="Pfam" id="PF00753">
    <property type="entry name" value="Lactamase_B"/>
    <property type="match status" value="1"/>
</dbReference>
<dbReference type="GO" id="GO:0016787">
    <property type="term" value="F:hydrolase activity"/>
    <property type="evidence" value="ECO:0007669"/>
    <property type="project" value="UniProtKB-KW"/>
</dbReference>
<dbReference type="InterPro" id="IPR001279">
    <property type="entry name" value="Metallo-B-lactamas"/>
</dbReference>
<dbReference type="PANTHER" id="PTHR42978:SF6">
    <property type="entry name" value="QUORUM-QUENCHING LACTONASE YTNP-RELATED"/>
    <property type="match status" value="1"/>
</dbReference>